<dbReference type="InterPro" id="IPR036691">
    <property type="entry name" value="Endo/exonu/phosph_ase_sf"/>
</dbReference>
<evidence type="ECO:0000313" key="2">
    <source>
        <dbReference type="Proteomes" id="UP000735302"/>
    </source>
</evidence>
<dbReference type="Gene3D" id="3.60.10.10">
    <property type="entry name" value="Endonuclease/exonuclease/phosphatase"/>
    <property type="match status" value="1"/>
</dbReference>
<name>A0AAV4CNV5_9GAST</name>
<dbReference type="EMBL" id="BLXT01006781">
    <property type="protein sequence ID" value="GFO33550.1"/>
    <property type="molecule type" value="Genomic_DNA"/>
</dbReference>
<comment type="caution">
    <text evidence="1">The sequence shown here is derived from an EMBL/GenBank/DDBJ whole genome shotgun (WGS) entry which is preliminary data.</text>
</comment>
<evidence type="ECO:0000313" key="1">
    <source>
        <dbReference type="EMBL" id="GFO33550.1"/>
    </source>
</evidence>
<keyword evidence="2" id="KW-1185">Reference proteome</keyword>
<protein>
    <submittedName>
        <fullName evidence="1">Craniofacial development protein 2-like</fullName>
    </submittedName>
</protein>
<dbReference type="AlphaFoldDB" id="A0AAV4CNV5"/>
<gene>
    <name evidence="1" type="ORF">PoB_006005500</name>
</gene>
<dbReference type="Proteomes" id="UP000735302">
    <property type="component" value="Unassembled WGS sequence"/>
</dbReference>
<organism evidence="1 2">
    <name type="scientific">Plakobranchus ocellatus</name>
    <dbReference type="NCBI Taxonomy" id="259542"/>
    <lineage>
        <taxon>Eukaryota</taxon>
        <taxon>Metazoa</taxon>
        <taxon>Spiralia</taxon>
        <taxon>Lophotrochozoa</taxon>
        <taxon>Mollusca</taxon>
        <taxon>Gastropoda</taxon>
        <taxon>Heterobranchia</taxon>
        <taxon>Euthyneura</taxon>
        <taxon>Panpulmonata</taxon>
        <taxon>Sacoglossa</taxon>
        <taxon>Placobranchoidea</taxon>
        <taxon>Plakobranchidae</taxon>
        <taxon>Plakobranchus</taxon>
    </lineage>
</organism>
<reference evidence="1 2" key="1">
    <citation type="journal article" date="2021" name="Elife">
        <title>Chloroplast acquisition without the gene transfer in kleptoplastic sea slugs, Plakobranchus ocellatus.</title>
        <authorList>
            <person name="Maeda T."/>
            <person name="Takahashi S."/>
            <person name="Yoshida T."/>
            <person name="Shimamura S."/>
            <person name="Takaki Y."/>
            <person name="Nagai Y."/>
            <person name="Toyoda A."/>
            <person name="Suzuki Y."/>
            <person name="Arimoto A."/>
            <person name="Ishii H."/>
            <person name="Satoh N."/>
            <person name="Nishiyama T."/>
            <person name="Hasebe M."/>
            <person name="Maruyama T."/>
            <person name="Minagawa J."/>
            <person name="Obokata J."/>
            <person name="Shigenobu S."/>
        </authorList>
    </citation>
    <scope>NUCLEOTIDE SEQUENCE [LARGE SCALE GENOMIC DNA]</scope>
</reference>
<proteinExistence type="predicted"/>
<sequence>MCYEEIGKAKGYLKFLEIIMIKGDYNAKVGDKRIEDVGGPSGIWTVNERGSRLIECCQINHFTISNTWYQNHPRRQWTSKSLGDRSRNKRDNTLIPTQFQNAIKTSKSLPGADCDVDHILVV</sequence>
<accession>A0AAV4CNV5</accession>